<evidence type="ECO:0000256" key="1">
    <source>
        <dbReference type="ARBA" id="ARBA00004240"/>
    </source>
</evidence>
<comment type="caution">
    <text evidence="18">The sequence shown here is derived from an EMBL/GenBank/DDBJ whole genome shotgun (WGS) entry which is preliminary data.</text>
</comment>
<evidence type="ECO:0000256" key="13">
    <source>
        <dbReference type="ARBA" id="ARBA00039039"/>
    </source>
</evidence>
<comment type="subcellular location">
    <subcellularLocation>
        <location evidence="2">Cytoplasm</location>
    </subcellularLocation>
    <subcellularLocation>
        <location evidence="1">Endoplasmic reticulum</location>
    </subcellularLocation>
</comment>
<feature type="domain" description="PIPK" evidence="17">
    <location>
        <begin position="1"/>
        <end position="319"/>
    </location>
</feature>
<comment type="catalytic activity">
    <reaction evidence="11">
        <text>a 1,2-diacyl-sn-glycero-3-phospho-(1D-myo-inositol-5-phosphate) + ATP = a 1,2-diacyl-sn-glycero-3-phospho-(1D-myo-inositol-4,5-bisphosphate) + ADP + H(+)</text>
        <dbReference type="Rhea" id="RHEA:12280"/>
        <dbReference type="ChEBI" id="CHEBI:15378"/>
        <dbReference type="ChEBI" id="CHEBI:30616"/>
        <dbReference type="ChEBI" id="CHEBI:57795"/>
        <dbReference type="ChEBI" id="CHEBI:58456"/>
        <dbReference type="ChEBI" id="CHEBI:456216"/>
        <dbReference type="EC" id="2.7.1.149"/>
    </reaction>
    <physiologicalReaction direction="left-to-right" evidence="11">
        <dbReference type="Rhea" id="RHEA:12281"/>
    </physiologicalReaction>
</comment>
<evidence type="ECO:0000256" key="11">
    <source>
        <dbReference type="ARBA" id="ARBA00036698"/>
    </source>
</evidence>
<evidence type="ECO:0000256" key="2">
    <source>
        <dbReference type="ARBA" id="ARBA00004496"/>
    </source>
</evidence>
<evidence type="ECO:0000256" key="8">
    <source>
        <dbReference type="ARBA" id="ARBA00022840"/>
    </source>
</evidence>
<dbReference type="PANTHER" id="PTHR23086:SF35">
    <property type="entry name" value="PHOSPHATIDYLINOSITOL 5-PHOSPHATE 4-KINASE TYPE-2 GAMMA"/>
    <property type="match status" value="1"/>
</dbReference>
<accession>A0ABQ7THT8</accession>
<keyword evidence="8 16" id="KW-0067">ATP-binding</keyword>
<dbReference type="SMART" id="SM00330">
    <property type="entry name" value="PIPKc"/>
    <property type="match status" value="1"/>
</dbReference>
<keyword evidence="4 16" id="KW-0808">Transferase</keyword>
<evidence type="ECO:0000256" key="9">
    <source>
        <dbReference type="ARBA" id="ARBA00023098"/>
    </source>
</evidence>
<evidence type="ECO:0000256" key="7">
    <source>
        <dbReference type="ARBA" id="ARBA00022824"/>
    </source>
</evidence>
<evidence type="ECO:0000256" key="4">
    <source>
        <dbReference type="ARBA" id="ARBA00022679"/>
    </source>
</evidence>
<name>A0ABQ7THT8_PHRPL</name>
<evidence type="ECO:0000256" key="12">
    <source>
        <dbReference type="ARBA" id="ARBA00036950"/>
    </source>
</evidence>
<dbReference type="PANTHER" id="PTHR23086">
    <property type="entry name" value="PHOSPHATIDYLINOSITOL-4-PHOSPHATE 5-KINASE"/>
    <property type="match status" value="1"/>
</dbReference>
<organism evidence="18 19">
    <name type="scientific">Phrynosoma platyrhinos</name>
    <name type="common">Desert horned lizard</name>
    <dbReference type="NCBI Taxonomy" id="52577"/>
    <lineage>
        <taxon>Eukaryota</taxon>
        <taxon>Metazoa</taxon>
        <taxon>Chordata</taxon>
        <taxon>Craniata</taxon>
        <taxon>Vertebrata</taxon>
        <taxon>Euteleostomi</taxon>
        <taxon>Lepidosauria</taxon>
        <taxon>Squamata</taxon>
        <taxon>Bifurcata</taxon>
        <taxon>Unidentata</taxon>
        <taxon>Episquamata</taxon>
        <taxon>Toxicofera</taxon>
        <taxon>Iguania</taxon>
        <taxon>Phrynosomatidae</taxon>
        <taxon>Phrynosomatinae</taxon>
        <taxon>Phrynosoma</taxon>
    </lineage>
</organism>
<dbReference type="Pfam" id="PF01504">
    <property type="entry name" value="PIP5K"/>
    <property type="match status" value="1"/>
</dbReference>
<dbReference type="Proteomes" id="UP000826234">
    <property type="component" value="Unassembled WGS sequence"/>
</dbReference>
<dbReference type="SUPFAM" id="SSF56104">
    <property type="entry name" value="SAICAR synthase-like"/>
    <property type="match status" value="1"/>
</dbReference>
<dbReference type="EC" id="2.7.1.149" evidence="13"/>
<sequence>MLEMTGVTEMDKEPPQCGEICPFKFPGRHVINELSQVPQPVMLLPDDFKANSKIKVNNHLFNSHICETGFIVVVSLTRSPPTYETEGGGRFLMSYDRTLVIKEISSEDVADMHSLLSHYHQYIVKCHGSTLLPQFLGMYRLSVDNEESYMMVMRNMFSHRLTVHRKYDLKGSLVSREASDKEKGKELPTLKDIDFLNMNQKVYISEEAKREFMEKLKRDVEFLVQLKIMDYSLLLGIHDVQRAEQEDDEEVKEEEDDGEDSPQKEVYFMGLIDILTQYDAKKKAAHAAKTVKHGAGAEISTVHPEQYAKRFLDFVTNIFA</sequence>
<evidence type="ECO:0000256" key="16">
    <source>
        <dbReference type="PROSITE-ProRule" id="PRU00781"/>
    </source>
</evidence>
<evidence type="ECO:0000256" key="15">
    <source>
        <dbReference type="ARBA" id="ARBA00041993"/>
    </source>
</evidence>
<dbReference type="InterPro" id="IPR002498">
    <property type="entry name" value="PInositol-4-P-4/5-kinase_core"/>
</dbReference>
<keyword evidence="3" id="KW-0963">Cytoplasm</keyword>
<evidence type="ECO:0000256" key="5">
    <source>
        <dbReference type="ARBA" id="ARBA00022741"/>
    </source>
</evidence>
<dbReference type="EMBL" id="JAIPUX010000439">
    <property type="protein sequence ID" value="KAH0629017.1"/>
    <property type="molecule type" value="Genomic_DNA"/>
</dbReference>
<dbReference type="Gene3D" id="3.30.800.10">
    <property type="entry name" value="Phosphatidylinositol Phosphate Kinase II Beta"/>
    <property type="match status" value="1"/>
</dbReference>
<dbReference type="PROSITE" id="PS51455">
    <property type="entry name" value="PIPK"/>
    <property type="match status" value="1"/>
</dbReference>
<evidence type="ECO:0000256" key="6">
    <source>
        <dbReference type="ARBA" id="ARBA00022777"/>
    </source>
</evidence>
<proteinExistence type="predicted"/>
<gene>
    <name evidence="18" type="ORF">JD844_010750</name>
</gene>
<evidence type="ECO:0000313" key="19">
    <source>
        <dbReference type="Proteomes" id="UP000826234"/>
    </source>
</evidence>
<comment type="catalytic activity">
    <reaction evidence="12">
        <text>1,2-dihexadecanoyl-sn-glycero-3-phospho-(1D-myo-inositol-5-phosphate) + GTP = 1,2-dihexadecanoyl-sn-glycero-3-phospho-(1D-myo-inositol-4,5-bisphosphate) + GDP + H(+)</text>
        <dbReference type="Rhea" id="RHEA:55964"/>
        <dbReference type="ChEBI" id="CHEBI:15378"/>
        <dbReference type="ChEBI" id="CHEBI:37565"/>
        <dbReference type="ChEBI" id="CHEBI:58189"/>
        <dbReference type="ChEBI" id="CHEBI:83423"/>
        <dbReference type="ChEBI" id="CHEBI:84968"/>
    </reaction>
    <physiologicalReaction direction="left-to-right" evidence="12">
        <dbReference type="Rhea" id="RHEA:55965"/>
    </physiologicalReaction>
</comment>
<evidence type="ECO:0000313" key="18">
    <source>
        <dbReference type="EMBL" id="KAH0629017.1"/>
    </source>
</evidence>
<dbReference type="InterPro" id="IPR023610">
    <property type="entry name" value="PInositol-4/5-P-5/4-kinase"/>
</dbReference>
<evidence type="ECO:0000256" key="10">
    <source>
        <dbReference type="ARBA" id="ARBA00036478"/>
    </source>
</evidence>
<comment type="catalytic activity">
    <reaction evidence="10">
        <text>1,2-dihexadecanoyl-sn-glycero-3-phospho-(1D-myo-inositol-5-phosphate) + ATP = 1,2-dihexadecanoyl-sn-glycero-3-phospho-(1D-myo-inositol-4,5-bisphosphate) + ADP + H(+)</text>
        <dbReference type="Rhea" id="RHEA:55992"/>
        <dbReference type="ChEBI" id="CHEBI:15378"/>
        <dbReference type="ChEBI" id="CHEBI:30616"/>
        <dbReference type="ChEBI" id="CHEBI:83423"/>
        <dbReference type="ChEBI" id="CHEBI:84968"/>
        <dbReference type="ChEBI" id="CHEBI:456216"/>
    </reaction>
    <physiologicalReaction direction="left-to-right" evidence="10">
        <dbReference type="Rhea" id="RHEA:55993"/>
    </physiologicalReaction>
</comment>
<evidence type="ECO:0000256" key="14">
    <source>
        <dbReference type="ARBA" id="ARBA00039392"/>
    </source>
</evidence>
<keyword evidence="5 16" id="KW-0547">Nucleotide-binding</keyword>
<protein>
    <recommendedName>
        <fullName evidence="14">Phosphatidylinositol 5-phosphate 4-kinase type-2 gamma</fullName>
        <ecNumber evidence="13">2.7.1.149</ecNumber>
    </recommendedName>
    <alternativeName>
        <fullName evidence="15">Phosphatidylinositol 5-phosphate 4-kinase type II gamma</fullName>
    </alternativeName>
</protein>
<evidence type="ECO:0000259" key="17">
    <source>
        <dbReference type="PROSITE" id="PS51455"/>
    </source>
</evidence>
<reference evidence="18 19" key="1">
    <citation type="journal article" date="2022" name="Gigascience">
        <title>A chromosome-level genome assembly and annotation of the desert horned lizard, Phrynosoma platyrhinos, provides insight into chromosomal rearrangements among reptiles.</title>
        <authorList>
            <person name="Koochekian N."/>
            <person name="Ascanio A."/>
            <person name="Farleigh K."/>
            <person name="Card D.C."/>
            <person name="Schield D.R."/>
            <person name="Castoe T.A."/>
            <person name="Jezkova T."/>
        </authorList>
    </citation>
    <scope>NUCLEOTIDE SEQUENCE [LARGE SCALE GENOMIC DNA]</scope>
    <source>
        <strain evidence="18">NK-2021</strain>
    </source>
</reference>
<keyword evidence="19" id="KW-1185">Reference proteome</keyword>
<keyword evidence="6 16" id="KW-0418">Kinase</keyword>
<dbReference type="InterPro" id="IPR027484">
    <property type="entry name" value="PInositol-4-P-5-kinase_N"/>
</dbReference>
<evidence type="ECO:0000256" key="3">
    <source>
        <dbReference type="ARBA" id="ARBA00022490"/>
    </source>
</evidence>
<dbReference type="InterPro" id="IPR027483">
    <property type="entry name" value="PInositol-4-P-4/5-kinase_C_sf"/>
</dbReference>
<keyword evidence="7" id="KW-0256">Endoplasmic reticulum</keyword>
<dbReference type="Gene3D" id="3.30.810.10">
    <property type="entry name" value="2-Layer Sandwich"/>
    <property type="match status" value="1"/>
</dbReference>
<keyword evidence="9" id="KW-0443">Lipid metabolism</keyword>